<dbReference type="GO" id="GO:0009307">
    <property type="term" value="P:DNA restriction-modification system"/>
    <property type="evidence" value="ECO:0007669"/>
    <property type="project" value="UniProtKB-KW"/>
</dbReference>
<evidence type="ECO:0000259" key="5">
    <source>
        <dbReference type="Pfam" id="PF01420"/>
    </source>
</evidence>
<keyword evidence="3" id="KW-0238">DNA-binding</keyword>
<proteinExistence type="inferred from homology"/>
<keyword evidence="4" id="KW-0812">Transmembrane</keyword>
<accession>A0A4Q1AJX3</accession>
<dbReference type="PANTHER" id="PTHR43140">
    <property type="entry name" value="TYPE-1 RESTRICTION ENZYME ECOKI SPECIFICITY PROTEIN"/>
    <property type="match status" value="1"/>
</dbReference>
<keyword evidence="4" id="KW-0472">Membrane</keyword>
<evidence type="ECO:0000256" key="2">
    <source>
        <dbReference type="ARBA" id="ARBA00022747"/>
    </source>
</evidence>
<keyword evidence="2" id="KW-0680">Restriction system</keyword>
<feature type="domain" description="Type I restriction modification DNA specificity" evidence="5">
    <location>
        <begin position="19"/>
        <end position="175"/>
    </location>
</feature>
<dbReference type="GO" id="GO:0003677">
    <property type="term" value="F:DNA binding"/>
    <property type="evidence" value="ECO:0007669"/>
    <property type="project" value="UniProtKB-KW"/>
</dbReference>
<dbReference type="Gene3D" id="1.10.287.1120">
    <property type="entry name" value="Bipartite methylase S protein"/>
    <property type="match status" value="1"/>
</dbReference>
<evidence type="ECO:0000313" key="6">
    <source>
        <dbReference type="EMBL" id="RXK04574.1"/>
    </source>
</evidence>
<evidence type="ECO:0000256" key="1">
    <source>
        <dbReference type="ARBA" id="ARBA00010923"/>
    </source>
</evidence>
<dbReference type="InterPro" id="IPR000055">
    <property type="entry name" value="Restrct_endonuc_typeI_TRD"/>
</dbReference>
<dbReference type="AlphaFoldDB" id="A0A4Q1AJX3"/>
<dbReference type="Pfam" id="PF01420">
    <property type="entry name" value="Methylase_S"/>
    <property type="match status" value="2"/>
</dbReference>
<feature type="transmembrane region" description="Helical" evidence="4">
    <location>
        <begin position="340"/>
        <end position="362"/>
    </location>
</feature>
<dbReference type="PANTHER" id="PTHR43140:SF1">
    <property type="entry name" value="TYPE I RESTRICTION ENZYME ECOKI SPECIFICITY SUBUNIT"/>
    <property type="match status" value="1"/>
</dbReference>
<reference evidence="6 7" key="1">
    <citation type="submission" date="2017-10" db="EMBL/GenBank/DDBJ databases">
        <title>Genomics of the genus Arcobacter.</title>
        <authorList>
            <person name="Perez-Cataluna A."/>
            <person name="Figueras M.J."/>
        </authorList>
    </citation>
    <scope>NUCLEOTIDE SEQUENCE [LARGE SCALE GENOMIC DNA]</scope>
    <source>
        <strain evidence="6 7">CECT 8441</strain>
    </source>
</reference>
<dbReference type="SUPFAM" id="SSF116734">
    <property type="entry name" value="DNA methylase specificity domain"/>
    <property type="match status" value="2"/>
</dbReference>
<protein>
    <recommendedName>
        <fullName evidence="5">Type I restriction modification DNA specificity domain-containing protein</fullName>
    </recommendedName>
</protein>
<comment type="similarity">
    <text evidence="1">Belongs to the type-I restriction system S methylase family.</text>
</comment>
<evidence type="ECO:0000256" key="4">
    <source>
        <dbReference type="SAM" id="Phobius"/>
    </source>
</evidence>
<gene>
    <name evidence="6" type="ORF">CRV07_10490</name>
</gene>
<comment type="caution">
    <text evidence="6">The sequence shown here is derived from an EMBL/GenBank/DDBJ whole genome shotgun (WGS) entry which is preliminary data.</text>
</comment>
<dbReference type="RefSeq" id="WP_129087635.1">
    <property type="nucleotide sequence ID" value="NZ_CP053836.1"/>
</dbReference>
<sequence>MIKYDSYKSSGIEWLGEIPSHWENKKIKYIFKIKKQIAGTVGFDVLSITQQGIKIKDIESGGGQLSMDYSKYQLVKKGDFAMNHMDLLTGYVDISKYDGVTSPDYRVFYLTEKESAPKYFLYLMQMGYQNKIFYAQGQGSSQLGRWRFASEEFNNFFLPLPPKNEQEAIANFLDEKLEQVDNYIFKQKELIELLKEKKNSLINQAVTKGLDPKVEYKESGIEWLGKIPKHWEVIKIKRLITYTVGGIWGNEKKLNSSDIICVRVADMDYNNFNFSDKNLTIRNILHNERNNRVLKKGDLIIEKSGGGEKTPVGRVVKFNLDYDAVCSNFMNKIKIIDKKIISNFLVLMFHILYINKIVIYSIKQTTGIQNLDINSYLSNLIPIPPKQEQQQIVEYIEKESSKIDKVISTKEDEIKLLDEYKQSLISSAVTGKIKVS</sequence>
<dbReference type="Proteomes" id="UP000289758">
    <property type="component" value="Unassembled WGS sequence"/>
</dbReference>
<dbReference type="Gene3D" id="3.90.220.20">
    <property type="entry name" value="DNA methylase specificity domains"/>
    <property type="match status" value="2"/>
</dbReference>
<dbReference type="EMBL" id="PDKK01000009">
    <property type="protein sequence ID" value="RXK04574.1"/>
    <property type="molecule type" value="Genomic_DNA"/>
</dbReference>
<dbReference type="InterPro" id="IPR044946">
    <property type="entry name" value="Restrct_endonuc_typeI_TRD_sf"/>
</dbReference>
<name>A0A4Q1AJX3_9BACT</name>
<dbReference type="OrthoDB" id="5323932at2"/>
<evidence type="ECO:0000313" key="7">
    <source>
        <dbReference type="Proteomes" id="UP000289758"/>
    </source>
</evidence>
<keyword evidence="4" id="KW-1133">Transmembrane helix</keyword>
<keyword evidence="7" id="KW-1185">Reference proteome</keyword>
<feature type="domain" description="Type I restriction modification DNA specificity" evidence="5">
    <location>
        <begin position="228"/>
        <end position="415"/>
    </location>
</feature>
<evidence type="ECO:0000256" key="3">
    <source>
        <dbReference type="ARBA" id="ARBA00023125"/>
    </source>
</evidence>
<organism evidence="6 7">
    <name type="scientific">Halarcobacter ebronensis</name>
    <dbReference type="NCBI Taxonomy" id="1462615"/>
    <lineage>
        <taxon>Bacteria</taxon>
        <taxon>Pseudomonadati</taxon>
        <taxon>Campylobacterota</taxon>
        <taxon>Epsilonproteobacteria</taxon>
        <taxon>Campylobacterales</taxon>
        <taxon>Arcobacteraceae</taxon>
        <taxon>Halarcobacter</taxon>
    </lineage>
</organism>
<dbReference type="InterPro" id="IPR051212">
    <property type="entry name" value="Type-I_RE_S_subunit"/>
</dbReference>